<name>A0A6J6C729_9ZZZZ</name>
<feature type="transmembrane region" description="Helical" evidence="1">
    <location>
        <begin position="67"/>
        <end position="96"/>
    </location>
</feature>
<evidence type="ECO:0000313" key="3">
    <source>
        <dbReference type="EMBL" id="CAB4603894.1"/>
    </source>
</evidence>
<feature type="transmembrane region" description="Helical" evidence="1">
    <location>
        <begin position="169"/>
        <end position="195"/>
    </location>
</feature>
<feature type="transmembrane region" description="Helical" evidence="1">
    <location>
        <begin position="259"/>
        <end position="281"/>
    </location>
</feature>
<dbReference type="AlphaFoldDB" id="A0A6J6C729"/>
<organism evidence="2">
    <name type="scientific">freshwater metagenome</name>
    <dbReference type="NCBI Taxonomy" id="449393"/>
    <lineage>
        <taxon>unclassified sequences</taxon>
        <taxon>metagenomes</taxon>
        <taxon>ecological metagenomes</taxon>
    </lineage>
</organism>
<accession>A0A6J6C729</accession>
<dbReference type="EMBL" id="CAEZSN010000099">
    <property type="protein sequence ID" value="CAB4547151.1"/>
    <property type="molecule type" value="Genomic_DNA"/>
</dbReference>
<dbReference type="PANTHER" id="PTHR40761">
    <property type="entry name" value="CONSERVED INTEGRAL MEMBRANE ALANINE VALINE AND LEUCINE RICH PROTEIN-RELATED"/>
    <property type="match status" value="1"/>
</dbReference>
<feature type="transmembrane region" description="Helical" evidence="1">
    <location>
        <begin position="201"/>
        <end position="220"/>
    </location>
</feature>
<protein>
    <submittedName>
        <fullName evidence="2">Unannotated protein</fullName>
    </submittedName>
</protein>
<keyword evidence="1" id="KW-0812">Transmembrane</keyword>
<reference evidence="2" key="1">
    <citation type="submission" date="2020-05" db="EMBL/GenBank/DDBJ databases">
        <authorList>
            <person name="Chiriac C."/>
            <person name="Salcher M."/>
            <person name="Ghai R."/>
            <person name="Kavagutti S V."/>
        </authorList>
    </citation>
    <scope>NUCLEOTIDE SEQUENCE</scope>
</reference>
<dbReference type="EMBL" id="CAEZUR010000020">
    <property type="protein sequence ID" value="CAB4603894.1"/>
    <property type="molecule type" value="Genomic_DNA"/>
</dbReference>
<keyword evidence="1" id="KW-1133">Transmembrane helix</keyword>
<sequence length="294" mass="30752">MFRAIAITLSILAAVALAFGAQFQNDSVTKNVDKKAGEKRGVGFRNLLNLVRNPRWLTGMGFLSGGAVLQIAALTMAPLIVVQPIGALALVITSLLNARATKTPISKAAWFAIATCTIGIAVFVSLATTIGDDERLLTDADLVSLLGVIAVVLIVFGLLFFLTRKKATALNFILGAGILYGFGITFIKAVIQRIAQGHFEWLSACCVLAAIGAICFGAWFVQNAYASGPPDLVIAGLTVIDPMVAISIGIVILGEASNASVSAMVIFIASGATAVLGVWLLSKVHPELRVTNGR</sequence>
<feature type="transmembrane region" description="Helical" evidence="1">
    <location>
        <begin position="108"/>
        <end position="130"/>
    </location>
</feature>
<feature type="transmembrane region" description="Helical" evidence="1">
    <location>
        <begin position="232"/>
        <end position="253"/>
    </location>
</feature>
<evidence type="ECO:0000256" key="1">
    <source>
        <dbReference type="SAM" id="Phobius"/>
    </source>
</evidence>
<dbReference type="NCBIfam" id="NF038012">
    <property type="entry name" value="DMT_1"/>
    <property type="match status" value="1"/>
</dbReference>
<dbReference type="PANTHER" id="PTHR40761:SF1">
    <property type="entry name" value="CONSERVED INTEGRAL MEMBRANE ALANINE VALINE AND LEUCINE RICH PROTEIN-RELATED"/>
    <property type="match status" value="1"/>
</dbReference>
<gene>
    <name evidence="2" type="ORF">UFOPK1433_00871</name>
    <name evidence="3" type="ORF">UFOPK1843_00366</name>
</gene>
<proteinExistence type="predicted"/>
<keyword evidence="1" id="KW-0472">Membrane</keyword>
<evidence type="ECO:0000313" key="2">
    <source>
        <dbReference type="EMBL" id="CAB4547151.1"/>
    </source>
</evidence>
<feature type="transmembrane region" description="Helical" evidence="1">
    <location>
        <begin position="142"/>
        <end position="162"/>
    </location>
</feature>